<feature type="domain" description="Diels-Alderase N-terminal" evidence="2">
    <location>
        <begin position="23"/>
        <end position="170"/>
    </location>
</feature>
<keyword evidence="5" id="KW-1185">Reference proteome</keyword>
<protein>
    <recommendedName>
        <fullName evidence="6">Hydroxyneurosporene synthase</fullName>
    </recommendedName>
</protein>
<evidence type="ECO:0000313" key="5">
    <source>
        <dbReference type="Proteomes" id="UP001583177"/>
    </source>
</evidence>
<dbReference type="InterPro" id="IPR056402">
    <property type="entry name" value="DA_N"/>
</dbReference>
<evidence type="ECO:0000313" key="4">
    <source>
        <dbReference type="EMBL" id="KAL1848962.1"/>
    </source>
</evidence>
<keyword evidence="1" id="KW-0732">Signal</keyword>
<evidence type="ECO:0000259" key="2">
    <source>
        <dbReference type="Pfam" id="PF24137"/>
    </source>
</evidence>
<accession>A0ABR3VZ71</accession>
<dbReference type="Pfam" id="PF25581">
    <property type="entry name" value="AsqO_C"/>
    <property type="match status" value="1"/>
</dbReference>
<evidence type="ECO:0000259" key="3">
    <source>
        <dbReference type="Pfam" id="PF25581"/>
    </source>
</evidence>
<name>A0ABR3VZ71_9PEZI</name>
<reference evidence="4 5" key="1">
    <citation type="journal article" date="2024" name="IMA Fungus">
        <title>IMA Genome - F19 : A genome assembly and annotation guide to empower mycologists, including annotated draft genome sequences of Ceratocystis pirilliformis, Diaporthe australafricana, Fusarium ophioides, Paecilomyces lecythidis, and Sporothrix stenoceras.</title>
        <authorList>
            <person name="Aylward J."/>
            <person name="Wilson A.M."/>
            <person name="Visagie C.M."/>
            <person name="Spraker J."/>
            <person name="Barnes I."/>
            <person name="Buitendag C."/>
            <person name="Ceriani C."/>
            <person name="Del Mar Angel L."/>
            <person name="du Plessis D."/>
            <person name="Fuchs T."/>
            <person name="Gasser K."/>
            <person name="Kramer D."/>
            <person name="Li W."/>
            <person name="Munsamy K."/>
            <person name="Piso A."/>
            <person name="Price J.L."/>
            <person name="Sonnekus B."/>
            <person name="Thomas C."/>
            <person name="van der Nest A."/>
            <person name="van Dijk A."/>
            <person name="van Heerden A."/>
            <person name="van Vuuren N."/>
            <person name="Yilmaz N."/>
            <person name="Duong T.A."/>
            <person name="van der Merwe N.A."/>
            <person name="Wingfield M.J."/>
            <person name="Wingfield B.D."/>
        </authorList>
    </citation>
    <scope>NUCLEOTIDE SEQUENCE [LARGE SCALE GENOMIC DNA]</scope>
    <source>
        <strain evidence="4 5">CMW 18300</strain>
    </source>
</reference>
<proteinExistence type="predicted"/>
<feature type="signal peptide" evidence="1">
    <location>
        <begin position="1"/>
        <end position="24"/>
    </location>
</feature>
<dbReference type="SUPFAM" id="SSF159245">
    <property type="entry name" value="AttH-like"/>
    <property type="match status" value="1"/>
</dbReference>
<dbReference type="Pfam" id="PF24137">
    <property type="entry name" value="DA_N"/>
    <property type="match status" value="1"/>
</dbReference>
<dbReference type="InterPro" id="IPR057722">
    <property type="entry name" value="AsqO/PenF-like_C"/>
</dbReference>
<organism evidence="4 5">
    <name type="scientific">Diaporthe australafricana</name>
    <dbReference type="NCBI Taxonomy" id="127596"/>
    <lineage>
        <taxon>Eukaryota</taxon>
        <taxon>Fungi</taxon>
        <taxon>Dikarya</taxon>
        <taxon>Ascomycota</taxon>
        <taxon>Pezizomycotina</taxon>
        <taxon>Sordariomycetes</taxon>
        <taxon>Sordariomycetidae</taxon>
        <taxon>Diaporthales</taxon>
        <taxon>Diaporthaceae</taxon>
        <taxon>Diaporthe</taxon>
    </lineage>
</organism>
<dbReference type="Proteomes" id="UP001583177">
    <property type="component" value="Unassembled WGS sequence"/>
</dbReference>
<evidence type="ECO:0008006" key="6">
    <source>
        <dbReference type="Google" id="ProtNLM"/>
    </source>
</evidence>
<evidence type="ECO:0000256" key="1">
    <source>
        <dbReference type="SAM" id="SignalP"/>
    </source>
</evidence>
<feature type="chain" id="PRO_5046027883" description="Hydroxyneurosporene synthase" evidence="1">
    <location>
        <begin position="25"/>
        <end position="347"/>
    </location>
</feature>
<feature type="domain" description="AsqO/PenF-like C-terminal" evidence="3">
    <location>
        <begin position="210"/>
        <end position="340"/>
    </location>
</feature>
<dbReference type="EMBL" id="JAWRVE010000208">
    <property type="protein sequence ID" value="KAL1848962.1"/>
    <property type="molecule type" value="Genomic_DNA"/>
</dbReference>
<sequence>MAASRASLILWSLLTAGATASTFANTLHNGTSIPESISVPGNFDGPKLTPRQANETTYDWYYFSAVSESTNASLVVVFWNNGPKATRNPYLSGPYSVTINGTFDDGSNFSSESAAPGGATISNDENGISATWEGSGFSFTGTGLDQPEVEYVLKVDNPDIDIQGNVTLKAAVAVPDADTAVHLNIGGRPLSFTDGVGYYEKTWGDAPLLESINSWYWGHARLGPYSVVWFDVLDPTMTEYFSGYVAKDGQVLEASCAPDSVVVRPWGFNSEYPPIASTGLMQGLYARFQLDDGTVLAANITTGTVVFNSRNFSARMLGTVVGSIEGSNEKFEGRALFELLKLSGLEL</sequence>
<gene>
    <name evidence="4" type="ORF">Daus18300_013421</name>
</gene>
<comment type="caution">
    <text evidence="4">The sequence shown here is derived from an EMBL/GenBank/DDBJ whole genome shotgun (WGS) entry which is preliminary data.</text>
</comment>